<dbReference type="EMBL" id="PJKA01000009">
    <property type="protein sequence ID" value="PNC18504.1"/>
    <property type="molecule type" value="Genomic_DNA"/>
</dbReference>
<dbReference type="AlphaFoldDB" id="A0A2N8HEN2"/>
<evidence type="ECO:0000313" key="2">
    <source>
        <dbReference type="Proteomes" id="UP000236000"/>
    </source>
</evidence>
<evidence type="ECO:0000313" key="1">
    <source>
        <dbReference type="EMBL" id="PNC18504.1"/>
    </source>
</evidence>
<gene>
    <name evidence="1" type="ORF">CXU22_04950</name>
</gene>
<dbReference type="Proteomes" id="UP000236000">
    <property type="component" value="Unassembled WGS sequence"/>
</dbReference>
<dbReference type="OrthoDB" id="198358at2"/>
<sequence length="261" mass="28459">MNESILNSPQPVPAEQPGIVFFIPCKANNAPLLVEAVQGIRRAVPEASVIVLDDERARCPETVKEVLRNMSVEWKVLKKTGTSSEHAAAILALMAQAVRHEHDVLVRTKPDNLILNAAFLREFARSGAGLCGTCLRSGLLCNELYALKPAVLRAILQHLEQSSSVMKCPEGAVILGAFTALFPDGAPLLARAWTRGAGGPLWGHYNWTSFPSAQSLADMDMVSMSRRYQDKVARSVRLSVMRCLRNAICNRPVSMDCQPAA</sequence>
<dbReference type="RefSeq" id="WP_102713171.1">
    <property type="nucleotide sequence ID" value="NZ_PJKA01000009.1"/>
</dbReference>
<organism evidence="1 2">
    <name type="scientific">Akkermansia muciniphila</name>
    <dbReference type="NCBI Taxonomy" id="239935"/>
    <lineage>
        <taxon>Bacteria</taxon>
        <taxon>Pseudomonadati</taxon>
        <taxon>Verrucomicrobiota</taxon>
        <taxon>Verrucomicrobiia</taxon>
        <taxon>Verrucomicrobiales</taxon>
        <taxon>Akkermansiaceae</taxon>
        <taxon>Akkermansia</taxon>
    </lineage>
</organism>
<name>A0A2N8HEN2_9BACT</name>
<comment type="caution">
    <text evidence="1">The sequence shown here is derived from an EMBL/GenBank/DDBJ whole genome shotgun (WGS) entry which is preliminary data.</text>
</comment>
<evidence type="ECO:0008006" key="3">
    <source>
        <dbReference type="Google" id="ProtNLM"/>
    </source>
</evidence>
<reference evidence="1 2" key="1">
    <citation type="journal article" date="2017" name="BMC Genomics">
        <title>Genome sequencing of 39 Akkermansia muciniphila isolates reveals its population structure, genomic and functional diverisity, and global distribution in mammalian gut microbiotas.</title>
        <authorList>
            <person name="Guo X."/>
            <person name="Li S."/>
            <person name="Zhang J."/>
            <person name="Wu F."/>
            <person name="Li X."/>
            <person name="Wu D."/>
            <person name="Zhang M."/>
            <person name="Ou Z."/>
            <person name="Jie Z."/>
            <person name="Yan Q."/>
            <person name="Li P."/>
            <person name="Yi J."/>
            <person name="Peng Y."/>
        </authorList>
    </citation>
    <scope>NUCLEOTIDE SEQUENCE [LARGE SCALE GENOMIC DNA]</scope>
    <source>
        <strain evidence="1 2">GP24</strain>
    </source>
</reference>
<proteinExistence type="predicted"/>
<accession>A0A2N8HEN2</accession>
<protein>
    <recommendedName>
        <fullName evidence="3">Glycosyltransferase 2-like domain-containing protein</fullName>
    </recommendedName>
</protein>